<reference evidence="4 5" key="1">
    <citation type="submission" date="2025-04" db="UniProtKB">
        <authorList>
            <consortium name="RefSeq"/>
        </authorList>
    </citation>
    <scope>IDENTIFICATION</scope>
    <source>
        <strain evidence="4 5">Nigerian</strain>
        <tissue evidence="4 5">Liver and blood</tissue>
    </source>
</reference>
<dbReference type="CTD" id="100495220"/>
<dbReference type="SMART" id="SM00324">
    <property type="entry name" value="RhoGAP"/>
    <property type="match status" value="1"/>
</dbReference>
<dbReference type="PANTHER" id="PTHR15670:SF5">
    <property type="entry name" value="RHO GTPASE-ACTIVATING PROTEIN 11A ISOFORM X1"/>
    <property type="match status" value="1"/>
</dbReference>
<dbReference type="GO" id="GO:0005096">
    <property type="term" value="F:GTPase activator activity"/>
    <property type="evidence" value="ECO:0000318"/>
    <property type="project" value="GO_Central"/>
</dbReference>
<dbReference type="InterPro" id="IPR000198">
    <property type="entry name" value="RhoGAP_dom"/>
</dbReference>
<proteinExistence type="predicted"/>
<dbReference type="OMA" id="CNTEENI"/>
<dbReference type="InterPro" id="IPR008936">
    <property type="entry name" value="Rho_GTPase_activation_prot"/>
</dbReference>
<dbReference type="CDD" id="cd04394">
    <property type="entry name" value="RhoGAP-ARHGAP11A"/>
    <property type="match status" value="1"/>
</dbReference>
<dbReference type="AlphaFoldDB" id="A0A8J0SWA8"/>
<dbReference type="PANTHER" id="PTHR15670">
    <property type="entry name" value="RHO GTPASE ACTIVATING PROTEIN 11A"/>
    <property type="match status" value="1"/>
</dbReference>
<feature type="region of interest" description="Disordered" evidence="1">
    <location>
        <begin position="679"/>
        <end position="722"/>
    </location>
</feature>
<dbReference type="Proteomes" id="UP000008143">
    <property type="component" value="Chromosome 8"/>
</dbReference>
<feature type="compositionally biased region" description="Low complexity" evidence="1">
    <location>
        <begin position="364"/>
        <end position="377"/>
    </location>
</feature>
<evidence type="ECO:0000313" key="5">
    <source>
        <dbReference type="RefSeq" id="XP_012824474.1"/>
    </source>
</evidence>
<feature type="region of interest" description="Disordered" evidence="1">
    <location>
        <begin position="279"/>
        <end position="327"/>
    </location>
</feature>
<dbReference type="GeneID" id="100495220"/>
<feature type="region of interest" description="Disordered" evidence="1">
    <location>
        <begin position="494"/>
        <end position="583"/>
    </location>
</feature>
<evidence type="ECO:0000313" key="7">
    <source>
        <dbReference type="Xenbase" id="XB-GENE-5843957"/>
    </source>
</evidence>
<dbReference type="InterPro" id="IPR042869">
    <property type="entry name" value="ARHGAP11A/B"/>
</dbReference>
<feature type="compositionally biased region" description="Polar residues" evidence="1">
    <location>
        <begin position="694"/>
        <end position="704"/>
    </location>
</feature>
<dbReference type="Gene3D" id="1.10.555.10">
    <property type="entry name" value="Rho GTPase activation protein"/>
    <property type="match status" value="1"/>
</dbReference>
<dbReference type="Xenbase" id="XB-GENE-5843957">
    <property type="gene designation" value="arhgap11a.2"/>
</dbReference>
<dbReference type="RefSeq" id="XP_012824475.1">
    <property type="nucleotide sequence ID" value="XM_012969021.3"/>
</dbReference>
<dbReference type="RefSeq" id="XP_012824474.1">
    <property type="nucleotide sequence ID" value="XM_012969020.3"/>
</dbReference>
<dbReference type="AGR" id="Xenbase:XB-GENE-5843957"/>
<feature type="compositionally biased region" description="Basic residues" evidence="1">
    <location>
        <begin position="390"/>
        <end position="407"/>
    </location>
</feature>
<dbReference type="OrthoDB" id="410651at2759"/>
<evidence type="ECO:0000313" key="4">
    <source>
        <dbReference type="RefSeq" id="XP_012824473.1"/>
    </source>
</evidence>
<accession>A0A8J0SWA8</accession>
<feature type="region of interest" description="Disordered" evidence="1">
    <location>
        <begin position="364"/>
        <end position="408"/>
    </location>
</feature>
<evidence type="ECO:0000313" key="6">
    <source>
        <dbReference type="RefSeq" id="XP_012824475.1"/>
    </source>
</evidence>
<evidence type="ECO:0000259" key="2">
    <source>
        <dbReference type="PROSITE" id="PS50238"/>
    </source>
</evidence>
<feature type="domain" description="Rho-GAP" evidence="2">
    <location>
        <begin position="44"/>
        <end position="233"/>
    </location>
</feature>
<keyword evidence="3" id="KW-1185">Reference proteome</keyword>
<name>A0A8J0SWA8_XENTR</name>
<dbReference type="Pfam" id="PF00620">
    <property type="entry name" value="RhoGAP"/>
    <property type="match status" value="1"/>
</dbReference>
<gene>
    <name evidence="4 5 6 7" type="primary">arhgap11a.2</name>
</gene>
<evidence type="ECO:0000313" key="3">
    <source>
        <dbReference type="Proteomes" id="UP000008143"/>
    </source>
</evidence>
<dbReference type="GO" id="GO:0007165">
    <property type="term" value="P:signal transduction"/>
    <property type="evidence" value="ECO:0007669"/>
    <property type="project" value="InterPro"/>
</dbReference>
<dbReference type="KEGG" id="xtr:100495220"/>
<protein>
    <submittedName>
        <fullName evidence="4 5">Rho GTPase-activating protein 11A isoform X1</fullName>
    </submittedName>
</protein>
<dbReference type="RefSeq" id="XP_012824473.1">
    <property type="nucleotide sequence ID" value="XM_012969019.3"/>
</dbReference>
<dbReference type="PROSITE" id="PS50238">
    <property type="entry name" value="RHOGAP"/>
    <property type="match status" value="1"/>
</dbReference>
<evidence type="ECO:0000256" key="1">
    <source>
        <dbReference type="SAM" id="MobiDB-lite"/>
    </source>
</evidence>
<dbReference type="SUPFAM" id="SSF48350">
    <property type="entry name" value="GTPase activation domain, GAP"/>
    <property type="match status" value="1"/>
</dbReference>
<sequence length="804" mass="88626">MRATGPSSAIIQHLKALGVKIRLPKKVPSPDVQRKTSSHGLFGTPLHCLPPCNTEGNIPQFVVDTCQFLSCHLGTEGLFRKSGSVTRIRTLKAQLESNECSLESAQPSDVAALLKQFFRELPQPLIPLELQDPLCQIHEILSEESRVSATILVTCLLPAIHMGTLRYFCTFLQSVASRCNENRMDSANLAVVLAPNLFASTGLGERLTHSTERQLQLQTAVMQTLIQNASNIGQLPSFILSKIPLAHDAVEEELVTPSGGVNRRRRRRSMSGLVNEALSKLKPGRGASTNVLDQATGEEGQHERYKSKRKASEDSGSGEHCTAKKRKSLRDITDEKLYNEDLCEPVNSVSPQRVFVDASPDLLSSPSTPLELSTGSPAILATPESSSRGQRVKGKRKESKRPKRMHSGHICVSPAQLERKEKVRSSMRLFHRMRVSKQSVNSGTLDGKNLETSGWNLMKRMVAEALEGPIFNGRDFRVAPLSLKVSGQENPLISEDVSHKHPSSPPCLSSPPFWKPTGRGRKGSEAASSAKLKRALRRSLSMPEKLGEGAVAEQGEENSNHNEDAFTRDQDGISEIRVEESSEVKTKVEGLNGEIDFLSPNKLSRDSIVSKEDFSIHRQASVSDLHQKSQSLRRAEGHTAQYRSVRKLVLSFPWDTHTINNDPHQKDWEALATHPIKRKGARRFGRSISHESGLGSTEEQNGQISGPAPSAKSPAKSLKGRSRQVFVSRKSITLSSCVQKSLETAKPLCLDASVVDPAGHSFIKTWDLSLVQQMMDEDKQAYRSSPKYPLSATRLEPISDFIDF</sequence>
<organism evidence="3 4">
    <name type="scientific">Xenopus tropicalis</name>
    <name type="common">Western clawed frog</name>
    <name type="synonym">Silurana tropicalis</name>
    <dbReference type="NCBI Taxonomy" id="8364"/>
    <lineage>
        <taxon>Eukaryota</taxon>
        <taxon>Metazoa</taxon>
        <taxon>Chordata</taxon>
        <taxon>Craniata</taxon>
        <taxon>Vertebrata</taxon>
        <taxon>Euteleostomi</taxon>
        <taxon>Amphibia</taxon>
        <taxon>Batrachia</taxon>
        <taxon>Anura</taxon>
        <taxon>Pipoidea</taxon>
        <taxon>Pipidae</taxon>
        <taxon>Xenopodinae</taxon>
        <taxon>Xenopus</taxon>
        <taxon>Silurana</taxon>
    </lineage>
</organism>
<feature type="compositionally biased region" description="Basic and acidic residues" evidence="1">
    <location>
        <begin position="558"/>
        <end position="583"/>
    </location>
</feature>